<feature type="domain" description="Spaetzle" evidence="5">
    <location>
        <begin position="1739"/>
        <end position="1830"/>
    </location>
</feature>
<feature type="region of interest" description="Disordered" evidence="4">
    <location>
        <begin position="1"/>
        <end position="156"/>
    </location>
</feature>
<evidence type="ECO:0000256" key="4">
    <source>
        <dbReference type="SAM" id="MobiDB-lite"/>
    </source>
</evidence>
<feature type="compositionally biased region" description="Basic and acidic residues" evidence="4">
    <location>
        <begin position="1231"/>
        <end position="1242"/>
    </location>
</feature>
<feature type="region of interest" description="Disordered" evidence="4">
    <location>
        <begin position="614"/>
        <end position="633"/>
    </location>
</feature>
<evidence type="ECO:0000256" key="1">
    <source>
        <dbReference type="ARBA" id="ARBA00022729"/>
    </source>
</evidence>
<evidence type="ECO:0000313" key="7">
    <source>
        <dbReference type="Proteomes" id="UP000825002"/>
    </source>
</evidence>
<dbReference type="Pfam" id="PF16077">
    <property type="entry name" value="Spaetzle"/>
    <property type="match status" value="1"/>
</dbReference>
<dbReference type="InterPro" id="IPR052444">
    <property type="entry name" value="Spz/Toll_ligand-like"/>
</dbReference>
<feature type="compositionally biased region" description="Low complexity" evidence="4">
    <location>
        <begin position="1294"/>
        <end position="1309"/>
    </location>
</feature>
<dbReference type="Gene3D" id="2.10.90.10">
    <property type="entry name" value="Cystine-knot cytokines"/>
    <property type="match status" value="1"/>
</dbReference>
<feature type="compositionally biased region" description="Low complexity" evidence="4">
    <location>
        <begin position="1176"/>
        <end position="1194"/>
    </location>
</feature>
<feature type="compositionally biased region" description="Acidic residues" evidence="4">
    <location>
        <begin position="905"/>
        <end position="918"/>
    </location>
</feature>
<feature type="compositionally biased region" description="Low complexity" evidence="4">
    <location>
        <begin position="146"/>
        <end position="156"/>
    </location>
</feature>
<feature type="compositionally biased region" description="Low complexity" evidence="4">
    <location>
        <begin position="1024"/>
        <end position="1037"/>
    </location>
</feature>
<feature type="compositionally biased region" description="Polar residues" evidence="4">
    <location>
        <begin position="46"/>
        <end position="55"/>
    </location>
</feature>
<keyword evidence="1" id="KW-0732">Signal</keyword>
<evidence type="ECO:0000313" key="6">
    <source>
        <dbReference type="EMBL" id="KAG9509910.1"/>
    </source>
</evidence>
<dbReference type="EMBL" id="JAIFTH010000290">
    <property type="protein sequence ID" value="KAG9509910.1"/>
    <property type="molecule type" value="Genomic_DNA"/>
</dbReference>
<feature type="region of interest" description="Disordered" evidence="4">
    <location>
        <begin position="1335"/>
        <end position="1453"/>
    </location>
</feature>
<feature type="compositionally biased region" description="Polar residues" evidence="4">
    <location>
        <begin position="1378"/>
        <end position="1418"/>
    </location>
</feature>
<feature type="compositionally biased region" description="Low complexity" evidence="4">
    <location>
        <begin position="924"/>
        <end position="974"/>
    </location>
</feature>
<feature type="compositionally biased region" description="Low complexity" evidence="4">
    <location>
        <begin position="359"/>
        <end position="384"/>
    </location>
</feature>
<feature type="compositionally biased region" description="Polar residues" evidence="4">
    <location>
        <begin position="1150"/>
        <end position="1165"/>
    </location>
</feature>
<feature type="region of interest" description="Disordered" evidence="4">
    <location>
        <begin position="1601"/>
        <end position="1635"/>
    </location>
</feature>
<sequence length="1896" mass="205226">MFDDKTIRFNDISNGVSNNNDVDVIRTSSSSSAQLRSQAQSTSASNNDGRTNRQATAFEEPSSASNDMAASGTDNSAGKRTSKTSTSQQQSAAQLSANQVPISKTTSQARTDKTNVQKRFKTNIGLNNTTLVSPASRRRPMESGTNNVNNNRLLPPVPTQQQQTELTEQQQQQQIEIDTDLMSAIAPEARPTPVAPPAPMVMRSISNSTNTFSGANFPRTNEPGIRIFMTTTTIQPPTDITSVSPPRFDSSSERQTPSSSPVPPPPPTTTTTAPSTTTEPITTTGTPVTEAPEAKTTTTTRPQPTTTTSIPDTPTTRSSTTTTTSTIDEKETDGNGDFARVDSASNRRKFITPSRDQSPRVLQQVPQQVSQQQQQQFARQQQPKWMTLQQQQQQQKQRQQPNMNFQNDLQQMPMRDNRPVVWQMQNQHQQQQKPRELQWQQRPIQQTKLEQFDNMIGRNTQNQLPDFITQMNEKIEQQKQAMDYDIGDVENAGDLDEEMENGALMGGSARPMADIGRQRPSMTTSEFMEIPIENSGRRQPVMSTSPGETFFNPQKNRFTATPFETTPSKPSPMSGASQKEMSPIFRMRPQPPNQMPLFTTPPTFTVGMRQTVTTSAQGQQNFPNQRQSTTDGRFTDGPTTTMTMTSMQSGNTGQTGRRLQPAMMNQQRFSEASSTTNIPTTTTTIAPIKTQTTRPISTIQKPSTAKTPDDSRDGRIQLEGGRPATRLTTPARVFPATSSMQREISSPSMPKQAVTMTTTTTRAPTTAVTTPLPTTVEKTTTTSVISEATTTTVAPTTTTTTTDTTMSEIERESTGPQDSNDRTMTTITTSNKLNTIQTTTPAATTTLAPTTTAAAITTTIAKGAPSATESSEPTSDTQTTNPTMRPTTMSREQEATDSDGGPSVDENESETGDEDDEDNAMKNTSSGPMSTSSTASESSASQTTPSQGSPSSQPMPTSTTSVGSTNSSNEMSSMSEDDNETDNAETTPAGGPTMSSIQPMDSTATIGESPDATDSDLNRMFGQTSTTPTTTNTISTSGQQDVGTTRDQGRADSGMFTDRETAMFTTTIDKIMSMLEEDSRRTSPSMSGGNADDGFSSATVAPTTQNLMTDITMMDNDIPRLTSPTMNGQKEKDIRAMVPTPQKGFESDVDSSSRTPSELTDSSQRPSSPKPPPPTIATATKATMSYRPMTTRARPQPPPPTRPPGSARNEDSTGDQFDSRDDNTRLPSGVRFEEMSTTKTSDESSSMTTKSNTDIDEGQTTVETPTTTVGPGMRLRPSKTTVATFSRPQSNEATMQTTRRMPEPMTTPQGSTRVTGDSAKTMRQTMTTKSIEFGQTLSSGSAPTTISPTTTTTPAITTTTTASSSLPTTDGDIITIEPVTSTVSTDDASPVGTSQPPTTAGSGFSVTQDNRRPTSSSMETRKNQSDPNSTSAPQSSELRPPVKGQSTKTVKGGKVICRPKNQTQGFIPSKLRSDFKIAINGSERTLSGQLQSGTKQGVKTAMSSAAIRQFGGANRMSVMSNQPVAFGRPAAMMVLAAAPASSVSQVLSSERSRIKKANDASASMDSNIIVSQPKFDKATTTGSNRVTTLTTAQQTGFRFLSAPGSTRATSSESSDTQTSARISVEPATTTTSSSIVANQNLSNDRARVILPTFEYGAPVAVRRPDAPLSSGQMPNCTLTGKNFCVLTKDYPMNEVRQAVERSFRSVRIMYEELHTVSDQELHKDDIANATNNQAARGKFACQTQVDEMRPGWVKDEITKEWMLVVNTDVFPQRVRTESCSQPNTPCEFISPFYDSTCQQRYSLHRMIALDPHDPSRSPTLVAFKFPAGCVHTFGATKFSNAKMTSLRLDNVKLVSSYQSRDYRVSDRSARCQMSEIRAPARKMGASYPVTTKQSIN</sequence>
<dbReference type="InterPro" id="IPR032104">
    <property type="entry name" value="Spaetzle"/>
</dbReference>
<comment type="caution">
    <text evidence="6">The sequence shown here is derived from an EMBL/GenBank/DDBJ whole genome shotgun (WGS) entry which is preliminary data.</text>
</comment>
<dbReference type="Proteomes" id="UP000825002">
    <property type="component" value="Unassembled WGS sequence"/>
</dbReference>
<feature type="compositionally biased region" description="Low complexity" evidence="4">
    <location>
        <begin position="877"/>
        <end position="889"/>
    </location>
</feature>
<gene>
    <name evidence="6" type="ORF">GZH46_01560</name>
</gene>
<feature type="compositionally biased region" description="Low complexity" evidence="4">
    <location>
        <begin position="796"/>
        <end position="805"/>
    </location>
</feature>
<dbReference type="PANTHER" id="PTHR23199">
    <property type="entry name" value="NEUROTROPHIN 1-RELATED"/>
    <property type="match status" value="1"/>
</dbReference>
<name>A0ABQ7S9K7_9ACAR</name>
<feature type="compositionally biased region" description="Polar residues" evidence="4">
    <location>
        <begin position="124"/>
        <end position="133"/>
    </location>
</feature>
<feature type="region of interest" description="Disordered" evidence="4">
    <location>
        <begin position="231"/>
        <end position="384"/>
    </location>
</feature>
<feature type="compositionally biased region" description="Polar residues" evidence="4">
    <location>
        <begin position="541"/>
        <end position="568"/>
    </location>
</feature>
<feature type="region of interest" description="Disordered" evidence="4">
    <location>
        <begin position="537"/>
        <end position="578"/>
    </location>
</feature>
<feature type="region of interest" description="Disordered" evidence="4">
    <location>
        <begin position="862"/>
        <end position="1053"/>
    </location>
</feature>
<feature type="compositionally biased region" description="Polar residues" evidence="4">
    <location>
        <begin position="62"/>
        <end position="79"/>
    </location>
</feature>
<feature type="region of interest" description="Disordered" evidence="4">
    <location>
        <begin position="1119"/>
        <end position="1319"/>
    </location>
</feature>
<feature type="compositionally biased region" description="Low complexity" evidence="4">
    <location>
        <begin position="1258"/>
        <end position="1271"/>
    </location>
</feature>
<keyword evidence="7" id="KW-1185">Reference proteome</keyword>
<keyword evidence="3" id="KW-0325">Glycoprotein</keyword>
<keyword evidence="2" id="KW-1015">Disulfide bond</keyword>
<feature type="compositionally biased region" description="Polar residues" evidence="4">
    <location>
        <begin position="1243"/>
        <end position="1252"/>
    </location>
</feature>
<reference evidence="6 7" key="1">
    <citation type="submission" date="2020-10" db="EMBL/GenBank/DDBJ databases">
        <authorList>
            <person name="Klimov P.B."/>
            <person name="Dyachkov S.M."/>
            <person name="Chetverikov P.E."/>
        </authorList>
    </citation>
    <scope>NUCLEOTIDE SEQUENCE [LARGE SCALE GENOMIC DNA]</scope>
    <source>
        <strain evidence="6">BMOC 18-1129-001#AD2665</strain>
        <tissue evidence="6">Entire mites</tissue>
    </source>
</reference>
<feature type="compositionally biased region" description="Basic and acidic residues" evidence="4">
    <location>
        <begin position="707"/>
        <end position="716"/>
    </location>
</feature>
<feature type="compositionally biased region" description="Low complexity" evidence="4">
    <location>
        <begin position="231"/>
        <end position="241"/>
    </location>
</feature>
<feature type="compositionally biased region" description="Polar residues" evidence="4">
    <location>
        <begin position="614"/>
        <end position="632"/>
    </location>
</feature>
<evidence type="ECO:0000259" key="5">
    <source>
        <dbReference type="Pfam" id="PF16077"/>
    </source>
</evidence>
<feature type="region of interest" description="Disordered" evidence="4">
    <location>
        <begin position="693"/>
        <end position="718"/>
    </location>
</feature>
<feature type="compositionally biased region" description="Polar residues" evidence="4">
    <location>
        <begin position="867"/>
        <end position="876"/>
    </location>
</feature>
<proteinExistence type="predicted"/>
<feature type="compositionally biased region" description="Low complexity" evidence="4">
    <location>
        <begin position="1338"/>
        <end position="1369"/>
    </location>
</feature>
<feature type="region of interest" description="Disordered" evidence="4">
    <location>
        <begin position="1078"/>
        <end position="1099"/>
    </location>
</feature>
<feature type="compositionally biased region" description="Polar residues" evidence="4">
    <location>
        <begin position="694"/>
        <end position="706"/>
    </location>
</feature>
<feature type="compositionally biased region" description="Polar residues" evidence="4">
    <location>
        <begin position="1425"/>
        <end position="1437"/>
    </location>
</feature>
<dbReference type="SUPFAM" id="SSF57501">
    <property type="entry name" value="Cystine-knot cytokines"/>
    <property type="match status" value="1"/>
</dbReference>
<feature type="compositionally biased region" description="Low complexity" evidence="4">
    <location>
        <begin position="83"/>
        <end position="99"/>
    </location>
</feature>
<evidence type="ECO:0000256" key="2">
    <source>
        <dbReference type="ARBA" id="ARBA00023157"/>
    </source>
</evidence>
<organism evidence="6 7">
    <name type="scientific">Fragariocoptes setiger</name>
    <dbReference type="NCBI Taxonomy" id="1670756"/>
    <lineage>
        <taxon>Eukaryota</taxon>
        <taxon>Metazoa</taxon>
        <taxon>Ecdysozoa</taxon>
        <taxon>Arthropoda</taxon>
        <taxon>Chelicerata</taxon>
        <taxon>Arachnida</taxon>
        <taxon>Acari</taxon>
        <taxon>Acariformes</taxon>
        <taxon>Trombidiformes</taxon>
        <taxon>Prostigmata</taxon>
        <taxon>Eupodina</taxon>
        <taxon>Eriophyoidea</taxon>
        <taxon>Phytoptidae</taxon>
        <taxon>Fragariocoptes</taxon>
    </lineage>
</organism>
<feature type="compositionally biased region" description="Polar residues" evidence="4">
    <location>
        <begin position="814"/>
        <end position="824"/>
    </location>
</feature>
<feature type="region of interest" description="Disordered" evidence="4">
    <location>
        <begin position="796"/>
        <end position="824"/>
    </location>
</feature>
<feature type="non-terminal residue" evidence="6">
    <location>
        <position position="1896"/>
    </location>
</feature>
<dbReference type="PANTHER" id="PTHR23199:SF12">
    <property type="entry name" value="NEUROTROPHIN 1-RELATED"/>
    <property type="match status" value="1"/>
</dbReference>
<feature type="compositionally biased region" description="Polar residues" evidence="4">
    <location>
        <begin position="100"/>
        <end position="109"/>
    </location>
</feature>
<dbReference type="InterPro" id="IPR029034">
    <property type="entry name" value="Cystine-knot_cytokine"/>
</dbReference>
<feature type="compositionally biased region" description="Polar residues" evidence="4">
    <location>
        <begin position="993"/>
        <end position="1006"/>
    </location>
</feature>
<protein>
    <recommendedName>
        <fullName evidence="5">Spaetzle domain-containing protein</fullName>
    </recommendedName>
</protein>
<accession>A0ABQ7S9K7</accession>
<feature type="compositionally biased region" description="Low complexity" evidence="4">
    <location>
        <begin position="269"/>
        <end position="326"/>
    </location>
</feature>
<feature type="compositionally biased region" description="Low complexity" evidence="4">
    <location>
        <begin position="10"/>
        <end position="45"/>
    </location>
</feature>
<evidence type="ECO:0000256" key="3">
    <source>
        <dbReference type="ARBA" id="ARBA00023180"/>
    </source>
</evidence>
<feature type="compositionally biased region" description="Polar residues" evidence="4">
    <location>
        <begin position="1603"/>
        <end position="1635"/>
    </location>
</feature>
<feature type="compositionally biased region" description="Polar residues" evidence="4">
    <location>
        <begin position="1278"/>
        <end position="1293"/>
    </location>
</feature>